<name>A0AAD5P7U7_9FUNG</name>
<dbReference type="Proteomes" id="UP001209540">
    <property type="component" value="Unassembled WGS sequence"/>
</dbReference>
<keyword evidence="2" id="KW-1185">Reference proteome</keyword>
<evidence type="ECO:0000313" key="1">
    <source>
        <dbReference type="EMBL" id="KAI9245658.1"/>
    </source>
</evidence>
<proteinExistence type="predicted"/>
<evidence type="ECO:0000313" key="2">
    <source>
        <dbReference type="Proteomes" id="UP001209540"/>
    </source>
</evidence>
<accession>A0AAD5P7U7</accession>
<reference evidence="1" key="2">
    <citation type="submission" date="2023-02" db="EMBL/GenBank/DDBJ databases">
        <authorList>
            <consortium name="DOE Joint Genome Institute"/>
            <person name="Mondo S.J."/>
            <person name="Chang Y."/>
            <person name="Wang Y."/>
            <person name="Ahrendt S."/>
            <person name="Andreopoulos W."/>
            <person name="Barry K."/>
            <person name="Beard J."/>
            <person name="Benny G.L."/>
            <person name="Blankenship S."/>
            <person name="Bonito G."/>
            <person name="Cuomo C."/>
            <person name="Desiro A."/>
            <person name="Gervers K.A."/>
            <person name="Hundley H."/>
            <person name="Kuo A."/>
            <person name="LaButti K."/>
            <person name="Lang B.F."/>
            <person name="Lipzen A."/>
            <person name="O'Donnell K."/>
            <person name="Pangilinan J."/>
            <person name="Reynolds N."/>
            <person name="Sandor L."/>
            <person name="Smith M.W."/>
            <person name="Tsang A."/>
            <person name="Grigoriev I.V."/>
            <person name="Stajich J.E."/>
            <person name="Spatafora J.W."/>
        </authorList>
    </citation>
    <scope>NUCLEOTIDE SEQUENCE</scope>
    <source>
        <strain evidence="1">RSA 2281</strain>
    </source>
</reference>
<reference evidence="1" key="1">
    <citation type="journal article" date="2022" name="IScience">
        <title>Evolution of zygomycete secretomes and the origins of terrestrial fungal ecologies.</title>
        <authorList>
            <person name="Chang Y."/>
            <person name="Wang Y."/>
            <person name="Mondo S."/>
            <person name="Ahrendt S."/>
            <person name="Andreopoulos W."/>
            <person name="Barry K."/>
            <person name="Beard J."/>
            <person name="Benny G.L."/>
            <person name="Blankenship S."/>
            <person name="Bonito G."/>
            <person name="Cuomo C."/>
            <person name="Desiro A."/>
            <person name="Gervers K.A."/>
            <person name="Hundley H."/>
            <person name="Kuo A."/>
            <person name="LaButti K."/>
            <person name="Lang B.F."/>
            <person name="Lipzen A."/>
            <person name="O'Donnell K."/>
            <person name="Pangilinan J."/>
            <person name="Reynolds N."/>
            <person name="Sandor L."/>
            <person name="Smith M.E."/>
            <person name="Tsang A."/>
            <person name="Grigoriev I.V."/>
            <person name="Stajich J.E."/>
            <person name="Spatafora J.W."/>
        </authorList>
    </citation>
    <scope>NUCLEOTIDE SEQUENCE</scope>
    <source>
        <strain evidence="1">RSA 2281</strain>
    </source>
</reference>
<gene>
    <name evidence="1" type="ORF">BDA99DRAFT_543557</name>
</gene>
<dbReference type="EMBL" id="JAIXMP010000050">
    <property type="protein sequence ID" value="KAI9245658.1"/>
    <property type="molecule type" value="Genomic_DNA"/>
</dbReference>
<organism evidence="1 2">
    <name type="scientific">Phascolomyces articulosus</name>
    <dbReference type="NCBI Taxonomy" id="60185"/>
    <lineage>
        <taxon>Eukaryota</taxon>
        <taxon>Fungi</taxon>
        <taxon>Fungi incertae sedis</taxon>
        <taxon>Mucoromycota</taxon>
        <taxon>Mucoromycotina</taxon>
        <taxon>Mucoromycetes</taxon>
        <taxon>Mucorales</taxon>
        <taxon>Lichtheimiaceae</taxon>
        <taxon>Phascolomyces</taxon>
    </lineage>
</organism>
<dbReference type="AlphaFoldDB" id="A0AAD5P7U7"/>
<comment type="caution">
    <text evidence="1">The sequence shown here is derived from an EMBL/GenBank/DDBJ whole genome shotgun (WGS) entry which is preliminary data.</text>
</comment>
<protein>
    <submittedName>
        <fullName evidence="1">Uncharacterized protein</fullName>
    </submittedName>
</protein>
<sequence>MIKVKSRGWRATQKAKYANFTFSIYEALTVDTLHQLGGVYSYLVICTKKMLKKEKKEDKTQDKIKETTDRSPYDENVLFYLTSPLNTAPGRTYLFETDQKKHKVLEKTLLGYREKYVDVTETSCNKNIAALEPCRFYFGPFIDSMGLKYKRKKKDKMNECS</sequence>